<feature type="non-terminal residue" evidence="1">
    <location>
        <position position="53"/>
    </location>
</feature>
<feature type="non-terminal residue" evidence="1">
    <location>
        <position position="1"/>
    </location>
</feature>
<protein>
    <submittedName>
        <fullName evidence="1">Uncharacterized protein</fullName>
    </submittedName>
</protein>
<organism evidence="1 2">
    <name type="scientific">Pleurodeles waltl</name>
    <name type="common">Iberian ribbed newt</name>
    <dbReference type="NCBI Taxonomy" id="8319"/>
    <lineage>
        <taxon>Eukaryota</taxon>
        <taxon>Metazoa</taxon>
        <taxon>Chordata</taxon>
        <taxon>Craniata</taxon>
        <taxon>Vertebrata</taxon>
        <taxon>Euteleostomi</taxon>
        <taxon>Amphibia</taxon>
        <taxon>Batrachia</taxon>
        <taxon>Caudata</taxon>
        <taxon>Salamandroidea</taxon>
        <taxon>Salamandridae</taxon>
        <taxon>Pleurodelinae</taxon>
        <taxon>Pleurodeles</taxon>
    </lineage>
</organism>
<proteinExistence type="predicted"/>
<evidence type="ECO:0000313" key="1">
    <source>
        <dbReference type="EMBL" id="KAJ1094117.1"/>
    </source>
</evidence>
<gene>
    <name evidence="1" type="ORF">NDU88_007201</name>
</gene>
<comment type="caution">
    <text evidence="1">The sequence shown here is derived from an EMBL/GenBank/DDBJ whole genome shotgun (WGS) entry which is preliminary data.</text>
</comment>
<sequence length="53" mass="5702">PQREAGGHQYPQCMLLSPPAQPGWLLTALEGGRRAPVPTVHAPDTQCMLQTPP</sequence>
<reference evidence="1" key="1">
    <citation type="journal article" date="2022" name="bioRxiv">
        <title>Sequencing and chromosome-scale assembly of the giantPleurodeles waltlgenome.</title>
        <authorList>
            <person name="Brown T."/>
            <person name="Elewa A."/>
            <person name="Iarovenko S."/>
            <person name="Subramanian E."/>
            <person name="Araus A.J."/>
            <person name="Petzold A."/>
            <person name="Susuki M."/>
            <person name="Suzuki K.-i.T."/>
            <person name="Hayashi T."/>
            <person name="Toyoda A."/>
            <person name="Oliveira C."/>
            <person name="Osipova E."/>
            <person name="Leigh N.D."/>
            <person name="Simon A."/>
            <person name="Yun M.H."/>
        </authorList>
    </citation>
    <scope>NUCLEOTIDE SEQUENCE</scope>
    <source>
        <strain evidence="1">20211129_DDA</strain>
        <tissue evidence="1">Liver</tissue>
    </source>
</reference>
<dbReference type="AlphaFoldDB" id="A0AAV7LSL7"/>
<dbReference type="EMBL" id="JANPWB010000015">
    <property type="protein sequence ID" value="KAJ1094117.1"/>
    <property type="molecule type" value="Genomic_DNA"/>
</dbReference>
<accession>A0AAV7LSL7</accession>
<dbReference type="Proteomes" id="UP001066276">
    <property type="component" value="Chromosome 11"/>
</dbReference>
<evidence type="ECO:0000313" key="2">
    <source>
        <dbReference type="Proteomes" id="UP001066276"/>
    </source>
</evidence>
<keyword evidence="2" id="KW-1185">Reference proteome</keyword>
<name>A0AAV7LSL7_PLEWA</name>